<name>A0ABR1T0Y1_9PEZI</name>
<comment type="caution">
    <text evidence="2">The sequence shown here is derived from an EMBL/GenBank/DDBJ whole genome shotgun (WGS) entry which is preliminary data.</text>
</comment>
<evidence type="ECO:0000313" key="3">
    <source>
        <dbReference type="Proteomes" id="UP001396898"/>
    </source>
</evidence>
<feature type="compositionally biased region" description="Low complexity" evidence="1">
    <location>
        <begin position="46"/>
        <end position="62"/>
    </location>
</feature>
<accession>A0ABR1T0Y1</accession>
<evidence type="ECO:0000256" key="1">
    <source>
        <dbReference type="SAM" id="MobiDB-lite"/>
    </source>
</evidence>
<feature type="region of interest" description="Disordered" evidence="1">
    <location>
        <begin position="1"/>
        <end position="86"/>
    </location>
</feature>
<feature type="compositionally biased region" description="Low complexity" evidence="1">
    <location>
        <begin position="13"/>
        <end position="38"/>
    </location>
</feature>
<feature type="compositionally biased region" description="Acidic residues" evidence="1">
    <location>
        <begin position="67"/>
        <end position="86"/>
    </location>
</feature>
<organism evidence="2 3">
    <name type="scientific">Apiospora marii</name>
    <dbReference type="NCBI Taxonomy" id="335849"/>
    <lineage>
        <taxon>Eukaryota</taxon>
        <taxon>Fungi</taxon>
        <taxon>Dikarya</taxon>
        <taxon>Ascomycota</taxon>
        <taxon>Pezizomycotina</taxon>
        <taxon>Sordariomycetes</taxon>
        <taxon>Xylariomycetidae</taxon>
        <taxon>Amphisphaeriales</taxon>
        <taxon>Apiosporaceae</taxon>
        <taxon>Apiospora</taxon>
    </lineage>
</organism>
<protein>
    <submittedName>
        <fullName evidence="2">Uncharacterized protein</fullName>
    </submittedName>
</protein>
<reference evidence="2 3" key="1">
    <citation type="submission" date="2023-01" db="EMBL/GenBank/DDBJ databases">
        <title>Analysis of 21 Apiospora genomes using comparative genomics revels a genus with tremendous synthesis potential of carbohydrate active enzymes and secondary metabolites.</title>
        <authorList>
            <person name="Sorensen T."/>
        </authorList>
    </citation>
    <scope>NUCLEOTIDE SEQUENCE [LARGE SCALE GENOMIC DNA]</scope>
    <source>
        <strain evidence="2 3">CBS 20057</strain>
    </source>
</reference>
<gene>
    <name evidence="2" type="ORF">PG991_000029</name>
</gene>
<proteinExistence type="predicted"/>
<evidence type="ECO:0000313" key="2">
    <source>
        <dbReference type="EMBL" id="KAK8040241.1"/>
    </source>
</evidence>
<dbReference type="Proteomes" id="UP001396898">
    <property type="component" value="Unassembled WGS sequence"/>
</dbReference>
<sequence>MSGRTLRSGRALGSQAQAPDAQPAAAASSAFAPDSAPASRPPSPPDAASSSRRGRAAAAAPGNPGGDDPDSSSDSDPAEDSGEDYDEDAITARNQSMEEALLDYFKDLPDQVKDAVIATTKHVSSEFERIRHRLPSQRPVPTEEMALSYLPSNPEGWTDEEEAAVLREWEDSLEHKALNVPDNSSMHPLWNTWIDVFCTVPSCFISPLYSLQYHVKLQDGVTPSPNWDHKFCDRLRKIASHGIFRGRMELLHLALLWVPICRNDYHGSRTVTEIHAEIRAAYGQRGPGSHMSNLLQGIEKRVFRKKADDAPVFRPEVIAPFDLSAADISVVELAANAPDGVIASFMPAAVSSRVLATAKKSQGYPAEEDLPFLREMAALSVRRHQTRGGPLLADLVAEVATGTRPNGR</sequence>
<keyword evidence="3" id="KW-1185">Reference proteome</keyword>
<dbReference type="EMBL" id="JAQQWI010000001">
    <property type="protein sequence ID" value="KAK8040241.1"/>
    <property type="molecule type" value="Genomic_DNA"/>
</dbReference>